<dbReference type="PANTHER" id="PTHR31637">
    <property type="entry name" value="2,3-BISPHOSPHOGLYCERATE-INDEPENDENT PHOSPHOGLYCERATE MUTASE"/>
    <property type="match status" value="1"/>
</dbReference>
<comment type="catalytic activity">
    <reaction evidence="1 10">
        <text>(2R)-2-phosphoglycerate = (2R)-3-phosphoglycerate</text>
        <dbReference type="Rhea" id="RHEA:15901"/>
        <dbReference type="ChEBI" id="CHEBI:58272"/>
        <dbReference type="ChEBI" id="CHEBI:58289"/>
        <dbReference type="EC" id="5.4.2.12"/>
    </reaction>
</comment>
<protein>
    <recommendedName>
        <fullName evidence="9 10">2,3-bisphosphoglycerate-independent phosphoglycerate mutase</fullName>
        <shortName evidence="10">BPG-independent PGAM</shortName>
        <shortName evidence="10">Phosphoglyceromutase</shortName>
        <shortName evidence="10">iPGM</shortName>
        <ecNumber evidence="4 10">5.4.2.12</ecNumber>
    </recommendedName>
</protein>
<comment type="similarity">
    <text evidence="3 10">Belongs to the BPG-independent phosphoglycerate mutase family.</text>
</comment>
<dbReference type="Proteomes" id="UP000045545">
    <property type="component" value="Unassembled WGS sequence"/>
</dbReference>
<dbReference type="GO" id="GO:0006007">
    <property type="term" value="P:glucose catabolic process"/>
    <property type="evidence" value="ECO:0007669"/>
    <property type="project" value="InterPro"/>
</dbReference>
<keyword evidence="17" id="KW-1185">Reference proteome</keyword>
<dbReference type="InterPro" id="IPR005995">
    <property type="entry name" value="Pgm_bpd_ind"/>
</dbReference>
<feature type="binding site" evidence="10 12">
    <location>
        <position position="185"/>
    </location>
    <ligand>
        <name>substrate</name>
    </ligand>
</feature>
<gene>
    <name evidence="10" type="primary">gpmI</name>
    <name evidence="16" type="ORF">2434</name>
</gene>
<feature type="binding site" evidence="10 13">
    <location>
        <position position="62"/>
    </location>
    <ligand>
        <name>Mn(2+)</name>
        <dbReference type="ChEBI" id="CHEBI:29035"/>
        <label>2</label>
    </ligand>
</feature>
<dbReference type="PIRSF" id="PIRSF001492">
    <property type="entry name" value="IPGAM"/>
    <property type="match status" value="1"/>
</dbReference>
<evidence type="ECO:0000256" key="8">
    <source>
        <dbReference type="ARBA" id="ARBA00023235"/>
    </source>
</evidence>
<feature type="binding site" evidence="10 12">
    <location>
        <position position="123"/>
    </location>
    <ligand>
        <name>substrate</name>
    </ligand>
</feature>
<dbReference type="InterPro" id="IPR017850">
    <property type="entry name" value="Alkaline_phosphatase_core_sf"/>
</dbReference>
<dbReference type="InterPro" id="IPR011258">
    <property type="entry name" value="BPG-indep_PGM_N"/>
</dbReference>
<dbReference type="Pfam" id="PF01676">
    <property type="entry name" value="Metalloenzyme"/>
    <property type="match status" value="1"/>
</dbReference>
<evidence type="ECO:0000256" key="13">
    <source>
        <dbReference type="PIRSR" id="PIRSR001492-3"/>
    </source>
</evidence>
<dbReference type="Gene3D" id="3.40.720.10">
    <property type="entry name" value="Alkaline Phosphatase, subunit A"/>
    <property type="match status" value="1"/>
</dbReference>
<dbReference type="OrthoDB" id="9800863at2"/>
<evidence type="ECO:0000259" key="15">
    <source>
        <dbReference type="Pfam" id="PF06415"/>
    </source>
</evidence>
<keyword evidence="6 10" id="KW-0324">Glycolysis</keyword>
<dbReference type="Pfam" id="PF06415">
    <property type="entry name" value="iPGM_N"/>
    <property type="match status" value="1"/>
</dbReference>
<evidence type="ECO:0000259" key="14">
    <source>
        <dbReference type="Pfam" id="PF01676"/>
    </source>
</evidence>
<dbReference type="SUPFAM" id="SSF64158">
    <property type="entry name" value="2,3-Bisphosphoglycerate-independent phosphoglycerate mutase, substrate-binding domain"/>
    <property type="match status" value="1"/>
</dbReference>
<keyword evidence="5 10" id="KW-0479">Metal-binding</keyword>
<dbReference type="AlphaFoldDB" id="A0A0E4CKM7"/>
<evidence type="ECO:0000256" key="7">
    <source>
        <dbReference type="ARBA" id="ARBA00023211"/>
    </source>
</evidence>
<feature type="binding site" evidence="10 13">
    <location>
        <position position="461"/>
    </location>
    <ligand>
        <name>Mn(2+)</name>
        <dbReference type="ChEBI" id="CHEBI:29035"/>
        <label>1</label>
    </ligand>
</feature>
<dbReference type="Gene3D" id="3.40.1450.10">
    <property type="entry name" value="BPG-independent phosphoglycerate mutase, domain B"/>
    <property type="match status" value="1"/>
</dbReference>
<proteinExistence type="inferred from homology"/>
<keyword evidence="7 10" id="KW-0464">Manganese</keyword>
<evidence type="ECO:0000256" key="1">
    <source>
        <dbReference type="ARBA" id="ARBA00000370"/>
    </source>
</evidence>
<dbReference type="UniPathway" id="UPA00109">
    <property type="reaction ID" value="UER00186"/>
</dbReference>
<comment type="function">
    <text evidence="10">Catalyzes the interconversion of 2-phosphoglycerate and 3-phosphoglycerate.</text>
</comment>
<evidence type="ECO:0000256" key="5">
    <source>
        <dbReference type="ARBA" id="ARBA00022723"/>
    </source>
</evidence>
<dbReference type="EMBL" id="CGIH01000042">
    <property type="protein sequence ID" value="CQB51971.1"/>
    <property type="molecule type" value="Genomic_DNA"/>
</dbReference>
<dbReference type="GO" id="GO:0005829">
    <property type="term" value="C:cytosol"/>
    <property type="evidence" value="ECO:0007669"/>
    <property type="project" value="TreeGrafter"/>
</dbReference>
<comment type="pathway">
    <text evidence="2 10">Carbohydrate degradation; glycolysis; pyruvate from D-glyceraldehyde 3-phosphate: step 3/5.</text>
</comment>
<dbReference type="EC" id="5.4.2.12" evidence="4 10"/>
<dbReference type="InterPro" id="IPR006124">
    <property type="entry name" value="Metalloenzyme"/>
</dbReference>
<evidence type="ECO:0000256" key="6">
    <source>
        <dbReference type="ARBA" id="ARBA00023152"/>
    </source>
</evidence>
<dbReference type="RefSeq" id="WP_046499409.1">
    <property type="nucleotide sequence ID" value="NZ_CGIH01000042.1"/>
</dbReference>
<name>A0A0E4CKM7_9FIRM</name>
<comment type="cofactor">
    <cofactor evidence="10">
        <name>Mn(2+)</name>
        <dbReference type="ChEBI" id="CHEBI:29035"/>
    </cofactor>
    <text evidence="10">Binds 2 manganese ions per subunit.</text>
</comment>
<dbReference type="NCBIfam" id="TIGR01307">
    <property type="entry name" value="pgm_bpd_ind"/>
    <property type="match status" value="1"/>
</dbReference>
<dbReference type="GO" id="GO:0004619">
    <property type="term" value="F:phosphoglycerate mutase activity"/>
    <property type="evidence" value="ECO:0007669"/>
    <property type="project" value="UniProtKB-UniRule"/>
</dbReference>
<feature type="binding site" evidence="10 13">
    <location>
        <position position="12"/>
    </location>
    <ligand>
        <name>Mn(2+)</name>
        <dbReference type="ChEBI" id="CHEBI:29035"/>
        <label>2</label>
    </ligand>
</feature>
<evidence type="ECO:0000256" key="4">
    <source>
        <dbReference type="ARBA" id="ARBA00012026"/>
    </source>
</evidence>
<feature type="binding site" evidence="10 13">
    <location>
        <position position="401"/>
    </location>
    <ligand>
        <name>Mn(2+)</name>
        <dbReference type="ChEBI" id="CHEBI:29035"/>
        <label>1</label>
    </ligand>
</feature>
<dbReference type="CDD" id="cd16010">
    <property type="entry name" value="iPGM"/>
    <property type="match status" value="1"/>
</dbReference>
<evidence type="ECO:0000256" key="2">
    <source>
        <dbReference type="ARBA" id="ARBA00004798"/>
    </source>
</evidence>
<feature type="domain" description="Metalloenzyme" evidence="14">
    <location>
        <begin position="4"/>
        <end position="499"/>
    </location>
</feature>
<feature type="binding site" evidence="10 12">
    <location>
        <begin position="153"/>
        <end position="154"/>
    </location>
    <ligand>
        <name>substrate</name>
    </ligand>
</feature>
<feature type="binding site" evidence="10 12">
    <location>
        <position position="334"/>
    </location>
    <ligand>
        <name>substrate</name>
    </ligand>
</feature>
<evidence type="ECO:0000256" key="9">
    <source>
        <dbReference type="ARBA" id="ARBA00071648"/>
    </source>
</evidence>
<feature type="binding site" evidence="10 13">
    <location>
        <position position="443"/>
    </location>
    <ligand>
        <name>Mn(2+)</name>
        <dbReference type="ChEBI" id="CHEBI:29035"/>
        <label>2</label>
    </ligand>
</feature>
<evidence type="ECO:0000256" key="11">
    <source>
        <dbReference type="PIRSR" id="PIRSR001492-1"/>
    </source>
</evidence>
<evidence type="ECO:0000313" key="17">
    <source>
        <dbReference type="Proteomes" id="UP000045545"/>
    </source>
</evidence>
<dbReference type="GO" id="GO:0030145">
    <property type="term" value="F:manganese ion binding"/>
    <property type="evidence" value="ECO:0007669"/>
    <property type="project" value="UniProtKB-UniRule"/>
</dbReference>
<accession>A0A0E4CKM7</accession>
<dbReference type="SUPFAM" id="SSF53649">
    <property type="entry name" value="Alkaline phosphatase-like"/>
    <property type="match status" value="1"/>
</dbReference>
<evidence type="ECO:0000313" key="16">
    <source>
        <dbReference type="EMBL" id="CQB51971.1"/>
    </source>
</evidence>
<feature type="domain" description="BPG-independent PGAM N-terminal" evidence="15">
    <location>
        <begin position="82"/>
        <end position="297"/>
    </location>
</feature>
<dbReference type="STRING" id="690567.2434"/>
<dbReference type="FunFam" id="3.40.1450.10:FF:000001">
    <property type="entry name" value="2,3-bisphosphoglycerate-independent phosphoglycerate mutase"/>
    <property type="match status" value="1"/>
</dbReference>
<evidence type="ECO:0000256" key="10">
    <source>
        <dbReference type="HAMAP-Rule" id="MF_01038"/>
    </source>
</evidence>
<feature type="active site" description="Phosphoserine intermediate" evidence="10 11">
    <location>
        <position position="62"/>
    </location>
</feature>
<dbReference type="HAMAP" id="MF_01038">
    <property type="entry name" value="GpmI"/>
    <property type="match status" value="1"/>
</dbReference>
<feature type="binding site" evidence="10 13">
    <location>
        <position position="442"/>
    </location>
    <ligand>
        <name>Mn(2+)</name>
        <dbReference type="ChEBI" id="CHEBI:29035"/>
        <label>2</label>
    </ligand>
</feature>
<feature type="binding site" evidence="10 13">
    <location>
        <position position="405"/>
    </location>
    <ligand>
        <name>Mn(2+)</name>
        <dbReference type="ChEBI" id="CHEBI:29035"/>
        <label>1</label>
    </ligand>
</feature>
<dbReference type="InterPro" id="IPR036646">
    <property type="entry name" value="PGAM_B_sf"/>
</dbReference>
<reference evidence="16 17" key="1">
    <citation type="submission" date="2015-03" db="EMBL/GenBank/DDBJ databases">
        <authorList>
            <person name="Murphy D."/>
        </authorList>
    </citation>
    <scope>NUCLEOTIDE SEQUENCE [LARGE SCALE GENOMIC DNA]</scope>
    <source>
        <strain evidence="16 17">OL-4</strain>
    </source>
</reference>
<feature type="binding site" evidence="10 12">
    <location>
        <position position="191"/>
    </location>
    <ligand>
        <name>substrate</name>
    </ligand>
</feature>
<evidence type="ECO:0000256" key="12">
    <source>
        <dbReference type="PIRSR" id="PIRSR001492-2"/>
    </source>
</evidence>
<dbReference type="GO" id="GO:0006096">
    <property type="term" value="P:glycolytic process"/>
    <property type="evidence" value="ECO:0007669"/>
    <property type="project" value="UniProtKB-UniRule"/>
</dbReference>
<feature type="binding site" evidence="10 12">
    <location>
        <begin position="261"/>
        <end position="264"/>
    </location>
    <ligand>
        <name>substrate</name>
    </ligand>
</feature>
<evidence type="ECO:0000256" key="3">
    <source>
        <dbReference type="ARBA" id="ARBA00008819"/>
    </source>
</evidence>
<dbReference type="PANTHER" id="PTHR31637:SF0">
    <property type="entry name" value="2,3-BISPHOSPHOGLYCERATE-INDEPENDENT PHOSPHOGLYCERATE MUTASE"/>
    <property type="match status" value="1"/>
</dbReference>
<organism evidence="16 17">
    <name type="scientific">Syntrophomonas zehnderi OL-4</name>
    <dbReference type="NCBI Taxonomy" id="690567"/>
    <lineage>
        <taxon>Bacteria</taxon>
        <taxon>Bacillati</taxon>
        <taxon>Bacillota</taxon>
        <taxon>Clostridia</taxon>
        <taxon>Eubacteriales</taxon>
        <taxon>Syntrophomonadaceae</taxon>
        <taxon>Syntrophomonas</taxon>
    </lineage>
</organism>
<comment type="subunit">
    <text evidence="10">Monomer.</text>
</comment>
<sequence>MSKKPLVLMILDGWGLRAACADNAVTLANPVNFNKLKDVYPYTELECCGNDVGLPRGQMGNSEVGHLNMGAGRVVFQEITRISQTIEDGSFFRNEELLKALENTRYHNGAVHLLGLLSNGGVHSELTHLYALLKLCKNNNCPEVYVHAFMDGRDVAPQSGMDYVNAVEKRMREIGVGRIASLGGRFYGMDRDNRWERIEKAYNAMVLGEGLQAANAQAALENSYEARITDEFMEPTVIVDKQGQPIGKIKDGDSVIFFNFRADRARQISHAFVDQHLDRFKRKVLPATYYVCMTQYDAHLQAPVAFPAQNLDNTLGQVLAAHGLKQLRIAETEKYAHVTFFFNGGVEEANPGEDRILIPSAKVATYNLKPEMSAAEVTERVIQEIDRDYYDVIIMNYANPDMVGHTGVLEAAVRAVETVDQCLLKIVNQVQEKAGTVLITADHGNCEMMLDPEKGCPFTAHTTNKVPFILVDDRYKGRRLKDGSLQDVAPTLLGLMGLEIPPEMTGKSLLSD</sequence>
<keyword evidence="8 10" id="KW-0413">Isomerase</keyword>